<dbReference type="InterPro" id="IPR000086">
    <property type="entry name" value="NUDIX_hydrolase_dom"/>
</dbReference>
<dbReference type="Gene3D" id="3.90.79.10">
    <property type="entry name" value="Nucleoside Triphosphate Pyrophosphohydrolase"/>
    <property type="match status" value="1"/>
</dbReference>
<keyword evidence="4" id="KW-0378">Hydrolase</keyword>
<feature type="domain" description="Nudix hydrolase" evidence="8">
    <location>
        <begin position="29"/>
        <end position="182"/>
    </location>
</feature>
<gene>
    <name evidence="9" type="ORF">CC78DRAFT_557383</name>
</gene>
<evidence type="ECO:0000256" key="7">
    <source>
        <dbReference type="SAM" id="MobiDB-lite"/>
    </source>
</evidence>
<organism evidence="9 10">
    <name type="scientific">Lojkania enalia</name>
    <dbReference type="NCBI Taxonomy" id="147567"/>
    <lineage>
        <taxon>Eukaryota</taxon>
        <taxon>Fungi</taxon>
        <taxon>Dikarya</taxon>
        <taxon>Ascomycota</taxon>
        <taxon>Pezizomycotina</taxon>
        <taxon>Dothideomycetes</taxon>
        <taxon>Pleosporomycetidae</taxon>
        <taxon>Pleosporales</taxon>
        <taxon>Pleosporales incertae sedis</taxon>
        <taxon>Lojkania</taxon>
    </lineage>
</organism>
<comment type="cofactor">
    <cofactor evidence="1">
        <name>Mn(2+)</name>
        <dbReference type="ChEBI" id="CHEBI:29035"/>
    </cofactor>
</comment>
<evidence type="ECO:0000313" key="9">
    <source>
        <dbReference type="EMBL" id="KAF2270685.1"/>
    </source>
</evidence>
<evidence type="ECO:0000256" key="5">
    <source>
        <dbReference type="ARBA" id="ARBA00022842"/>
    </source>
</evidence>
<dbReference type="CDD" id="cd03426">
    <property type="entry name" value="NUDIX_CoAse_Nudt7"/>
    <property type="match status" value="1"/>
</dbReference>
<keyword evidence="6" id="KW-0464">Manganese</keyword>
<keyword evidence="5" id="KW-0460">Magnesium</keyword>
<evidence type="ECO:0000256" key="1">
    <source>
        <dbReference type="ARBA" id="ARBA00001936"/>
    </source>
</evidence>
<dbReference type="GO" id="GO:0010945">
    <property type="term" value="F:coenzyme A diphosphatase activity"/>
    <property type="evidence" value="ECO:0007669"/>
    <property type="project" value="InterPro"/>
</dbReference>
<evidence type="ECO:0000256" key="2">
    <source>
        <dbReference type="ARBA" id="ARBA00001946"/>
    </source>
</evidence>
<keyword evidence="10" id="KW-1185">Reference proteome</keyword>
<dbReference type="OrthoDB" id="206213at2759"/>
<comment type="caution">
    <text evidence="9">The sequence shown here is derived from an EMBL/GenBank/DDBJ whole genome shotgun (WGS) entry which is preliminary data.</text>
</comment>
<name>A0A9P4TRT9_9PLEO</name>
<reference evidence="10" key="1">
    <citation type="journal article" date="2020" name="Stud. Mycol.">
        <title>101 Dothideomycetes genomes: A test case for predicting lifestyles and emergence of pathogens.</title>
        <authorList>
            <person name="Haridas S."/>
            <person name="Albert R."/>
            <person name="Binder M."/>
            <person name="Bloem J."/>
            <person name="LaButti K."/>
            <person name="Salamov A."/>
            <person name="Andreopoulos B."/>
            <person name="Baker S."/>
            <person name="Barry K."/>
            <person name="Bills G."/>
            <person name="Bluhm B."/>
            <person name="Cannon C."/>
            <person name="Castanera R."/>
            <person name="Culley D."/>
            <person name="Daum C."/>
            <person name="Ezra D."/>
            <person name="Gonzalez J."/>
            <person name="Henrissat B."/>
            <person name="Kuo A."/>
            <person name="Liang C."/>
            <person name="Lipzen A."/>
            <person name="Lutzoni F."/>
            <person name="Magnuson J."/>
            <person name="Mondo S."/>
            <person name="Nolan M."/>
            <person name="Ohm R."/>
            <person name="Pangilinan J."/>
            <person name="Park H.-J."/>
            <person name="Ramirez L."/>
            <person name="Alfaro M."/>
            <person name="Sun H."/>
            <person name="Tritt A."/>
            <person name="Yoshinaga Y."/>
            <person name="Zwiers L.-H."/>
            <person name="Turgeon B."/>
            <person name="Goodwin S."/>
            <person name="Spatafora J."/>
            <person name="Crous P."/>
            <person name="Grigoriev I."/>
        </authorList>
    </citation>
    <scope>NUCLEOTIDE SEQUENCE [LARGE SCALE GENOMIC DNA]</scope>
    <source>
        <strain evidence="10">CBS 304.66</strain>
    </source>
</reference>
<protein>
    <recommendedName>
        <fullName evidence="8">Nudix hydrolase domain-containing protein</fullName>
    </recommendedName>
</protein>
<evidence type="ECO:0000259" key="8">
    <source>
        <dbReference type="PROSITE" id="PS51462"/>
    </source>
</evidence>
<dbReference type="SUPFAM" id="SSF55811">
    <property type="entry name" value="Nudix"/>
    <property type="match status" value="1"/>
</dbReference>
<dbReference type="EMBL" id="ML986579">
    <property type="protein sequence ID" value="KAF2270685.1"/>
    <property type="molecule type" value="Genomic_DNA"/>
</dbReference>
<dbReference type="InterPro" id="IPR045121">
    <property type="entry name" value="CoAse"/>
</dbReference>
<dbReference type="AlphaFoldDB" id="A0A9P4TRT9"/>
<dbReference type="GO" id="GO:0046872">
    <property type="term" value="F:metal ion binding"/>
    <property type="evidence" value="ECO:0007669"/>
    <property type="project" value="UniProtKB-KW"/>
</dbReference>
<comment type="cofactor">
    <cofactor evidence="2">
        <name>Mg(2+)</name>
        <dbReference type="ChEBI" id="CHEBI:18420"/>
    </cofactor>
</comment>
<evidence type="ECO:0000256" key="3">
    <source>
        <dbReference type="ARBA" id="ARBA00022723"/>
    </source>
</evidence>
<dbReference type="Pfam" id="PF00293">
    <property type="entry name" value="NUDIX"/>
    <property type="match status" value="1"/>
</dbReference>
<dbReference type="PANTHER" id="PTHR12992:SF24">
    <property type="entry name" value="PEROXISOMAL COENZYME A DIPHOSPHATASE NUDT7"/>
    <property type="match status" value="1"/>
</dbReference>
<dbReference type="PANTHER" id="PTHR12992">
    <property type="entry name" value="NUDIX HYDROLASE"/>
    <property type="match status" value="1"/>
</dbReference>
<accession>A0A9P4TRT9</accession>
<dbReference type="Proteomes" id="UP000800093">
    <property type="component" value="Unassembled WGS sequence"/>
</dbReference>
<sequence>MLSQSSAQALSRLRTYAPPPTQWYNCPVTRRAAVLILLFPDRYGELKVVLTMRANTLRSYAGHAALPGGKADSLNESPFEVARREAYEEIGLPNTDMKLPPGFKIEHLCELPANLAKTELGVRPCVAFLCPSGASNPSDDSESKTGEASAVEDKMIPRLDPKEVAAVFAAPFRNFLRKNWEAGGPGPVQQNGKPEKWYRGSWTDWHESRWRMHNFYIPKAQNSTTRVRIKSSSPPPSGREGTEKAIMEDLTTFRVFGMTARILVDAARVAYGEEPEFEHNSHFGDEEMIERLLKMGRLSEARRKGEELTKEILREASKI</sequence>
<keyword evidence="3" id="KW-0479">Metal-binding</keyword>
<proteinExistence type="predicted"/>
<dbReference type="PROSITE" id="PS51462">
    <property type="entry name" value="NUDIX"/>
    <property type="match status" value="1"/>
</dbReference>
<evidence type="ECO:0000256" key="6">
    <source>
        <dbReference type="ARBA" id="ARBA00023211"/>
    </source>
</evidence>
<evidence type="ECO:0000256" key="4">
    <source>
        <dbReference type="ARBA" id="ARBA00022801"/>
    </source>
</evidence>
<feature type="compositionally biased region" description="Basic and acidic residues" evidence="7">
    <location>
        <begin position="141"/>
        <end position="152"/>
    </location>
</feature>
<feature type="region of interest" description="Disordered" evidence="7">
    <location>
        <begin position="133"/>
        <end position="152"/>
    </location>
</feature>
<dbReference type="GO" id="GO:0015938">
    <property type="term" value="P:coenzyme A catabolic process"/>
    <property type="evidence" value="ECO:0007669"/>
    <property type="project" value="TreeGrafter"/>
</dbReference>
<evidence type="ECO:0000313" key="10">
    <source>
        <dbReference type="Proteomes" id="UP000800093"/>
    </source>
</evidence>
<dbReference type="InterPro" id="IPR015797">
    <property type="entry name" value="NUDIX_hydrolase-like_dom_sf"/>
</dbReference>